<dbReference type="AlphaFoldDB" id="A0A858QAJ1"/>
<dbReference type="Proteomes" id="UP000503004">
    <property type="component" value="Chromosome"/>
</dbReference>
<proteinExistence type="predicted"/>
<dbReference type="RefSeq" id="WP_169603972.1">
    <property type="nucleotide sequence ID" value="NZ_CP046565.1"/>
</dbReference>
<keyword evidence="1" id="KW-0472">Membrane</keyword>
<dbReference type="Gene3D" id="3.30.70.60">
    <property type="match status" value="1"/>
</dbReference>
<evidence type="ECO:0000313" key="3">
    <source>
        <dbReference type="Proteomes" id="UP000503004"/>
    </source>
</evidence>
<organism evidence="2 3">
    <name type="scientific">Methylococcus geothermalis</name>
    <dbReference type="NCBI Taxonomy" id="2681310"/>
    <lineage>
        <taxon>Bacteria</taxon>
        <taxon>Pseudomonadati</taxon>
        <taxon>Pseudomonadota</taxon>
        <taxon>Gammaproteobacteria</taxon>
        <taxon>Methylococcales</taxon>
        <taxon>Methylococcaceae</taxon>
        <taxon>Methylococcus</taxon>
    </lineage>
</organism>
<dbReference type="InterPro" id="IPR034756">
    <property type="entry name" value="T2SSM_b"/>
</dbReference>
<dbReference type="EMBL" id="CP046565">
    <property type="protein sequence ID" value="QJD30696.1"/>
    <property type="molecule type" value="Genomic_DNA"/>
</dbReference>
<dbReference type="NCBIfam" id="NF040576">
    <property type="entry name" value="T2SS_GspM_XpsM"/>
    <property type="match status" value="1"/>
</dbReference>
<dbReference type="KEGG" id="metu:GNH96_12390"/>
<evidence type="ECO:0000256" key="1">
    <source>
        <dbReference type="SAM" id="Phobius"/>
    </source>
</evidence>
<feature type="transmembrane region" description="Helical" evidence="1">
    <location>
        <begin position="21"/>
        <end position="44"/>
    </location>
</feature>
<dbReference type="InterPro" id="IPR014717">
    <property type="entry name" value="Transl_elong_EF1B/ribsomal_bS6"/>
</dbReference>
<keyword evidence="1" id="KW-1133">Transmembrane helix</keyword>
<keyword evidence="3" id="KW-1185">Reference proteome</keyword>
<gene>
    <name evidence="2" type="ORF">GNH96_12390</name>
</gene>
<dbReference type="Pfam" id="PF10741">
    <property type="entry name" value="T2SSM_b"/>
    <property type="match status" value="1"/>
</dbReference>
<reference evidence="3" key="1">
    <citation type="submission" date="2019-12" db="EMBL/GenBank/DDBJ databases">
        <authorList>
            <person name="Awala S.I."/>
            <person name="Rhee S.K."/>
        </authorList>
    </citation>
    <scope>NUCLEOTIDE SEQUENCE [LARGE SCALE GENOMIC DNA]</scope>
    <source>
        <strain evidence="3">IM1</strain>
    </source>
</reference>
<keyword evidence="1" id="KW-0812">Transmembrane</keyword>
<protein>
    <submittedName>
        <fullName evidence="2">General secretion pathway protein</fullName>
    </submittedName>
</protein>
<evidence type="ECO:0000313" key="2">
    <source>
        <dbReference type="EMBL" id="QJD30696.1"/>
    </source>
</evidence>
<name>A0A858QAJ1_9GAMM</name>
<accession>A0A858QAJ1</accession>
<sequence>MGGFLKRLLNLKIQVSKSRAAALGLLALTVLALYGLIMAPLWALSSRYDESIESLLFRLKRFQTVAAERAYWESRLEEIRNEGEQAKNLFSQATAALAAADLQSRIKDTVTSAGGELISTQVIPERKEDQFTRIAVKVRLNGSTEVLRQVLYDIESEQPVLFVENLNLRPIRVPPRPGQKQAVAPDKLSIDFDVVGYMSQKAP</sequence>